<proteinExistence type="predicted"/>
<feature type="transmembrane region" description="Helical" evidence="1">
    <location>
        <begin position="159"/>
        <end position="179"/>
    </location>
</feature>
<keyword evidence="1" id="KW-0472">Membrane</keyword>
<sequence length="228" mass="25723">MKKRLNLLCAIVLLVLGWSVVETGYYMARGAAEGFRQGWNYAEAEEKAKETGEPMPEQLRVMQHTKYISLLPPMLSGWKGDMLPDSVYNERTHSYIPAAYASLTVSVEAGSPWTRGLLGLLVLIANIWALVVFIRLVISINRSDIFTWRNVRRLRRLGVLLVAAFACAWLSEWIELQALRDALSLPHYKLTMTDTVDRISLLLGLCALIVGEVFAIGLRMKEEQDLTI</sequence>
<dbReference type="InterPro" id="IPR021354">
    <property type="entry name" value="DUF2975"/>
</dbReference>
<dbReference type="EMBL" id="DXCK01000062">
    <property type="protein sequence ID" value="HIZ01488.1"/>
    <property type="molecule type" value="Genomic_DNA"/>
</dbReference>
<keyword evidence="1" id="KW-1133">Transmembrane helix</keyword>
<feature type="transmembrane region" description="Helical" evidence="1">
    <location>
        <begin position="117"/>
        <end position="138"/>
    </location>
</feature>
<dbReference type="AlphaFoldDB" id="A0A9D2A414"/>
<evidence type="ECO:0000256" key="1">
    <source>
        <dbReference type="SAM" id="Phobius"/>
    </source>
</evidence>
<keyword evidence="1" id="KW-0812">Transmembrane</keyword>
<organism evidence="2 3">
    <name type="scientific">Candidatus Bacteroides merdipullorum</name>
    <dbReference type="NCBI Taxonomy" id="2838474"/>
    <lineage>
        <taxon>Bacteria</taxon>
        <taxon>Pseudomonadati</taxon>
        <taxon>Bacteroidota</taxon>
        <taxon>Bacteroidia</taxon>
        <taxon>Bacteroidales</taxon>
        <taxon>Bacteroidaceae</taxon>
        <taxon>Bacteroides</taxon>
    </lineage>
</organism>
<gene>
    <name evidence="2" type="ORF">H9819_04435</name>
</gene>
<reference evidence="2" key="2">
    <citation type="submission" date="2021-04" db="EMBL/GenBank/DDBJ databases">
        <authorList>
            <person name="Gilroy R."/>
        </authorList>
    </citation>
    <scope>NUCLEOTIDE SEQUENCE</scope>
    <source>
        <strain evidence="2">ChiHjej12B11-24981</strain>
    </source>
</reference>
<dbReference type="Proteomes" id="UP000824023">
    <property type="component" value="Unassembled WGS sequence"/>
</dbReference>
<protein>
    <submittedName>
        <fullName evidence="2">DUF2975 domain-containing protein</fullName>
    </submittedName>
</protein>
<evidence type="ECO:0000313" key="3">
    <source>
        <dbReference type="Proteomes" id="UP000824023"/>
    </source>
</evidence>
<name>A0A9D2A414_9BACE</name>
<dbReference type="Pfam" id="PF11188">
    <property type="entry name" value="DUF2975"/>
    <property type="match status" value="1"/>
</dbReference>
<feature type="transmembrane region" description="Helical" evidence="1">
    <location>
        <begin position="199"/>
        <end position="218"/>
    </location>
</feature>
<comment type="caution">
    <text evidence="2">The sequence shown here is derived from an EMBL/GenBank/DDBJ whole genome shotgun (WGS) entry which is preliminary data.</text>
</comment>
<reference evidence="2" key="1">
    <citation type="journal article" date="2021" name="PeerJ">
        <title>Extensive microbial diversity within the chicken gut microbiome revealed by metagenomics and culture.</title>
        <authorList>
            <person name="Gilroy R."/>
            <person name="Ravi A."/>
            <person name="Getino M."/>
            <person name="Pursley I."/>
            <person name="Horton D.L."/>
            <person name="Alikhan N.F."/>
            <person name="Baker D."/>
            <person name="Gharbi K."/>
            <person name="Hall N."/>
            <person name="Watson M."/>
            <person name="Adriaenssens E.M."/>
            <person name="Foster-Nyarko E."/>
            <person name="Jarju S."/>
            <person name="Secka A."/>
            <person name="Antonio M."/>
            <person name="Oren A."/>
            <person name="Chaudhuri R.R."/>
            <person name="La Ragione R."/>
            <person name="Hildebrand F."/>
            <person name="Pallen M.J."/>
        </authorList>
    </citation>
    <scope>NUCLEOTIDE SEQUENCE</scope>
    <source>
        <strain evidence="2">ChiHjej12B11-24981</strain>
    </source>
</reference>
<evidence type="ECO:0000313" key="2">
    <source>
        <dbReference type="EMBL" id="HIZ01488.1"/>
    </source>
</evidence>
<accession>A0A9D2A414</accession>